<dbReference type="EMBL" id="CYTK01000012">
    <property type="protein sequence ID" value="CUJ71479.1"/>
    <property type="molecule type" value="Genomic_DNA"/>
</dbReference>
<evidence type="ECO:0000256" key="1">
    <source>
        <dbReference type="SAM" id="MobiDB-lite"/>
    </source>
</evidence>
<feature type="compositionally biased region" description="Polar residues" evidence="1">
    <location>
        <begin position="1"/>
        <end position="10"/>
    </location>
</feature>
<evidence type="ECO:0000313" key="4">
    <source>
        <dbReference type="Proteomes" id="UP000044098"/>
    </source>
</evidence>
<feature type="transmembrane region" description="Helical" evidence="2">
    <location>
        <begin position="162"/>
        <end position="181"/>
    </location>
</feature>
<reference evidence="3 4" key="1">
    <citation type="submission" date="2015-09" db="EMBL/GenBank/DDBJ databases">
        <authorList>
            <consortium name="Pathogen Informatics"/>
        </authorList>
    </citation>
    <scope>NUCLEOTIDE SEQUENCE [LARGE SCALE GENOMIC DNA]</scope>
    <source>
        <strain evidence="3 4">2789STDY5608625</strain>
    </source>
</reference>
<proteinExistence type="predicted"/>
<dbReference type="AlphaFoldDB" id="A0AAD2J4T0"/>
<comment type="caution">
    <text evidence="3">The sequence shown here is derived from an EMBL/GenBank/DDBJ whole genome shotgun (WGS) entry which is preliminary data.</text>
</comment>
<gene>
    <name evidence="3" type="ORF">ERS370000_05463</name>
</gene>
<dbReference type="Proteomes" id="UP000044098">
    <property type="component" value="Unassembled WGS sequence"/>
</dbReference>
<accession>A0AAD2J4T0</accession>
<sequence>MPTDAHTAQPSLPDPMPPCDAPADDLKRWMAGRLGLLARPMRGGDTTTREAHGLWCAIVDSMVWQRERQGASLDISRFVLALRLPDLRRRADDGDVVLAAYLSRVAGASEGQAALYRARHAYLASFLVGELVAEIEQVCRAAAASPLLQGTERRGGGRWRTVVLAALCTALGAGLGAFAIAGPPSIFGVIFGGGGSF</sequence>
<protein>
    <submittedName>
        <fullName evidence="3">Uncharacterized protein</fullName>
    </submittedName>
</protein>
<name>A0AAD2J4T0_ACHAE</name>
<keyword evidence="2" id="KW-1133">Transmembrane helix</keyword>
<keyword evidence="2" id="KW-0812">Transmembrane</keyword>
<evidence type="ECO:0000313" key="3">
    <source>
        <dbReference type="EMBL" id="CUJ71479.1"/>
    </source>
</evidence>
<feature type="region of interest" description="Disordered" evidence="1">
    <location>
        <begin position="1"/>
        <end position="22"/>
    </location>
</feature>
<evidence type="ECO:0000256" key="2">
    <source>
        <dbReference type="SAM" id="Phobius"/>
    </source>
</evidence>
<keyword evidence="2" id="KW-0472">Membrane</keyword>
<organism evidence="3 4">
    <name type="scientific">Achromobacter aegrifaciens</name>
    <dbReference type="NCBI Taxonomy" id="1287736"/>
    <lineage>
        <taxon>Bacteria</taxon>
        <taxon>Pseudomonadati</taxon>
        <taxon>Pseudomonadota</taxon>
        <taxon>Betaproteobacteria</taxon>
        <taxon>Burkholderiales</taxon>
        <taxon>Alcaligenaceae</taxon>
        <taxon>Achromobacter</taxon>
    </lineage>
</organism>